<keyword evidence="2" id="KW-1185">Reference proteome</keyword>
<gene>
    <name evidence="1" type="ORF">DHEL01_v212243</name>
</gene>
<dbReference type="Proteomes" id="UP000094444">
    <property type="component" value="Unassembled WGS sequence"/>
</dbReference>
<dbReference type="EMBL" id="MAVT02002366">
    <property type="protein sequence ID" value="POS69365.1"/>
    <property type="molecule type" value="Genomic_DNA"/>
</dbReference>
<reference evidence="1" key="1">
    <citation type="submission" date="2017-09" db="EMBL/GenBank/DDBJ databases">
        <title>Polyketide synthases of a Diaporthe helianthi virulent isolate.</title>
        <authorList>
            <person name="Baroncelli R."/>
        </authorList>
    </citation>
    <scope>NUCLEOTIDE SEQUENCE [LARGE SCALE GENOMIC DNA]</scope>
    <source>
        <strain evidence="1">7/96</strain>
    </source>
</reference>
<organism evidence="1 2">
    <name type="scientific">Diaporthe helianthi</name>
    <dbReference type="NCBI Taxonomy" id="158607"/>
    <lineage>
        <taxon>Eukaryota</taxon>
        <taxon>Fungi</taxon>
        <taxon>Dikarya</taxon>
        <taxon>Ascomycota</taxon>
        <taxon>Pezizomycotina</taxon>
        <taxon>Sordariomycetes</taxon>
        <taxon>Sordariomycetidae</taxon>
        <taxon>Diaporthales</taxon>
        <taxon>Diaporthaceae</taxon>
        <taxon>Diaporthe</taxon>
    </lineage>
</organism>
<comment type="caution">
    <text evidence="1">The sequence shown here is derived from an EMBL/GenBank/DDBJ whole genome shotgun (WGS) entry which is preliminary data.</text>
</comment>
<accession>A0A2P5HGJ8</accession>
<dbReference type="InParanoid" id="A0A2P5HGJ8"/>
<proteinExistence type="predicted"/>
<dbReference type="OrthoDB" id="4267316at2759"/>
<sequence length="201" mass="22413">MSSLIHRWKTPAPVQRSTARLVITKLLAVRDARGAQIDATHLSEEYRLEVLAILLDVVAKQGHAGVDQGNLSPRNVIIPPAPTGTLEETRPQCVVLIDYDSSTVYELTEYGKRPAQRARLPPNPMVLIWTATLSDLAGWAPPGLCWNRRLRREWLRGEFGGEKEALYEPLGEELELHEAPPEEVAALQYLDSLGEKSLVSF</sequence>
<dbReference type="AlphaFoldDB" id="A0A2P5HGJ8"/>
<name>A0A2P5HGJ8_DIAHE</name>
<evidence type="ECO:0000313" key="1">
    <source>
        <dbReference type="EMBL" id="POS69365.1"/>
    </source>
</evidence>
<evidence type="ECO:0000313" key="2">
    <source>
        <dbReference type="Proteomes" id="UP000094444"/>
    </source>
</evidence>
<protein>
    <submittedName>
        <fullName evidence="1">Uncharacterized protein</fullName>
    </submittedName>
</protein>